<sequence length="130" mass="14261">MLPSLGYFRGITCPDETNGKKCLRPYCHFRHTKLHTDSESGMPTINLEVVQKAISQLKSDVSQHSKSASTFNSSYFQGEVSHPYEPESLSDETDTQETFETSQGGDEDNAKSAYSGDHKGYTPASSGSSK</sequence>
<proteinExistence type="predicted"/>
<feature type="compositionally biased region" description="Polar residues" evidence="1">
    <location>
        <begin position="59"/>
        <end position="76"/>
    </location>
</feature>
<dbReference type="GeneTree" id="ENSGT00530000067659"/>
<evidence type="ECO:0000313" key="3">
    <source>
        <dbReference type="Proteomes" id="UP000007875"/>
    </source>
</evidence>
<reference evidence="3" key="1">
    <citation type="submission" date="2003-08" db="EMBL/GenBank/DDBJ databases">
        <authorList>
            <person name="Birren B."/>
            <person name="Nusbaum C."/>
            <person name="Abebe A."/>
            <person name="Abouelleil A."/>
            <person name="Adekoya E."/>
            <person name="Ait-zahra M."/>
            <person name="Allen N."/>
            <person name="Allen T."/>
            <person name="An P."/>
            <person name="Anderson M."/>
            <person name="Anderson S."/>
            <person name="Arachchi H."/>
            <person name="Armbruster J."/>
            <person name="Bachantsang P."/>
            <person name="Baldwin J."/>
            <person name="Barry A."/>
            <person name="Bayul T."/>
            <person name="Blitshsteyn B."/>
            <person name="Bloom T."/>
            <person name="Blye J."/>
            <person name="Boguslavskiy L."/>
            <person name="Borowsky M."/>
            <person name="Boukhgalter B."/>
            <person name="Brunache A."/>
            <person name="Butler J."/>
            <person name="Calixte N."/>
            <person name="Calvo S."/>
            <person name="Camarata J."/>
            <person name="Campo K."/>
            <person name="Chang J."/>
            <person name="Cheshatsang Y."/>
            <person name="Citroen M."/>
            <person name="Collymore A."/>
            <person name="Considine T."/>
            <person name="Cook A."/>
            <person name="Cooke P."/>
            <person name="Corum B."/>
            <person name="Cuomo C."/>
            <person name="David R."/>
            <person name="Dawoe T."/>
            <person name="Degray S."/>
            <person name="Dodge S."/>
            <person name="Dooley K."/>
            <person name="Dorje P."/>
            <person name="Dorjee K."/>
            <person name="Dorris L."/>
            <person name="Duffey N."/>
            <person name="Dupes A."/>
            <person name="Elkins T."/>
            <person name="Engels R."/>
            <person name="Erickson J."/>
            <person name="Farina A."/>
            <person name="Faro S."/>
            <person name="Ferreira P."/>
            <person name="Fischer H."/>
            <person name="Fitzgerald M."/>
            <person name="Foley K."/>
            <person name="Gage D."/>
            <person name="Galagan J."/>
            <person name="Gearin G."/>
            <person name="Gnerre S."/>
            <person name="Gnirke A."/>
            <person name="Goyette A."/>
            <person name="Graham J."/>
            <person name="Grandbois E."/>
            <person name="Gyaltsen K."/>
            <person name="Hafez N."/>
            <person name="Hagopian D."/>
            <person name="Hagos B."/>
            <person name="Hall J."/>
            <person name="Hatcher B."/>
            <person name="Heller A."/>
            <person name="Higgins H."/>
            <person name="Honan T."/>
            <person name="Horn A."/>
            <person name="Houde N."/>
            <person name="Hughes L."/>
            <person name="Hulme W."/>
            <person name="Husby E."/>
            <person name="Iliev I."/>
            <person name="Jaffe D."/>
            <person name="Jones C."/>
            <person name="Kamal M."/>
            <person name="Kamat A."/>
            <person name="Kamvysselis M."/>
            <person name="Karlsson E."/>
            <person name="Kells C."/>
            <person name="Kieu A."/>
            <person name="Kisner P."/>
            <person name="Kodira C."/>
            <person name="Kulbokas E."/>
            <person name="Labutti K."/>
            <person name="Lama D."/>
            <person name="Landers T."/>
            <person name="Leger J."/>
            <person name="Levine S."/>
            <person name="Lewis D."/>
            <person name="Lewis T."/>
            <person name="Lindblad-toh K."/>
            <person name="Liu X."/>
            <person name="Lokyitsang T."/>
            <person name="Lokyitsang Y."/>
            <person name="Lucien O."/>
            <person name="Lui A."/>
            <person name="Ma L.J."/>
            <person name="Mabbitt R."/>
            <person name="Macdonald J."/>
            <person name="Maclean C."/>
            <person name="Major J."/>
            <person name="Manning J."/>
            <person name="Marabella R."/>
            <person name="Maru K."/>
            <person name="Matthews C."/>
            <person name="Mauceli E."/>
            <person name="Mccarthy M."/>
            <person name="Mcdonough S."/>
            <person name="Mcghee T."/>
            <person name="Meldrim J."/>
            <person name="Meneus L."/>
            <person name="Mesirov J."/>
            <person name="Mihalev A."/>
            <person name="Mihova T."/>
            <person name="Mikkelsen T."/>
            <person name="Mlenga V."/>
            <person name="Moru K."/>
            <person name="Mozes J."/>
            <person name="Mulrain L."/>
            <person name="Munson G."/>
            <person name="Naylor J."/>
            <person name="Newes C."/>
            <person name="Nguyen C."/>
            <person name="Nguyen N."/>
            <person name="Nguyen T."/>
            <person name="Nicol R."/>
            <person name="Nielsen C."/>
            <person name="Nizzari M."/>
            <person name="Norbu C."/>
            <person name="Norbu N."/>
            <person name="O'donnell P."/>
            <person name="Okoawo O."/>
            <person name="O'leary S."/>
            <person name="Omotosho B."/>
            <person name="O'neill K."/>
            <person name="Osman S."/>
            <person name="Parker S."/>
            <person name="Perrin D."/>
            <person name="Phunkhang P."/>
            <person name="Piqani B."/>
            <person name="Purcell S."/>
            <person name="Rachupka T."/>
            <person name="Ramasamy U."/>
            <person name="Rameau R."/>
            <person name="Ray V."/>
            <person name="Raymond C."/>
            <person name="Retta R."/>
            <person name="Richardson S."/>
            <person name="Rise C."/>
            <person name="Rodriguez J."/>
            <person name="Rogers J."/>
            <person name="Rogov P."/>
            <person name="Rutman M."/>
            <person name="Schupbach R."/>
            <person name="Seaman C."/>
            <person name="Settipalli S."/>
            <person name="Sharpe T."/>
            <person name="Sheridan J."/>
            <person name="Sherpa N."/>
            <person name="Shi J."/>
            <person name="Smirnov S."/>
            <person name="Smith C."/>
            <person name="Sougnez C."/>
            <person name="Spencer B."/>
            <person name="Stalker J."/>
            <person name="Stange-thomann N."/>
            <person name="Stavropoulos S."/>
            <person name="Stetson K."/>
            <person name="Stone C."/>
            <person name="Stone S."/>
            <person name="Stubbs M."/>
            <person name="Talamas J."/>
            <person name="Tchuinga P."/>
            <person name="Tenzing P."/>
            <person name="Tesfaye S."/>
            <person name="Theodore J."/>
            <person name="Thoulutsang Y."/>
            <person name="Topham K."/>
            <person name="Towey S."/>
            <person name="Tsamla T."/>
            <person name="Tsomo N."/>
            <person name="Vallee D."/>
            <person name="Vassiliev H."/>
            <person name="Venkataraman V."/>
            <person name="Vinson J."/>
            <person name="Vo A."/>
            <person name="Wade C."/>
            <person name="Wang S."/>
            <person name="Wangchuk T."/>
            <person name="Wangdi T."/>
            <person name="Whittaker C."/>
            <person name="Wilkinson J."/>
            <person name="Wu Y."/>
            <person name="Wyman D."/>
            <person name="Yadav S."/>
            <person name="Yang S."/>
            <person name="Yang X."/>
            <person name="Yeager S."/>
            <person name="Yee E."/>
            <person name="Young G."/>
            <person name="Zainoun J."/>
            <person name="Zembeck L."/>
            <person name="Zimmer A."/>
            <person name="Zody M."/>
            <person name="Lander E."/>
        </authorList>
    </citation>
    <scope>NUCLEOTIDE SEQUENCE [LARGE SCALE GENOMIC DNA]</scope>
</reference>
<accession>H2ZJ67</accession>
<organism evidence="2 3">
    <name type="scientific">Ciona savignyi</name>
    <name type="common">Pacific transparent sea squirt</name>
    <dbReference type="NCBI Taxonomy" id="51511"/>
    <lineage>
        <taxon>Eukaryota</taxon>
        <taxon>Metazoa</taxon>
        <taxon>Chordata</taxon>
        <taxon>Tunicata</taxon>
        <taxon>Ascidiacea</taxon>
        <taxon>Phlebobranchia</taxon>
        <taxon>Cionidae</taxon>
        <taxon>Ciona</taxon>
    </lineage>
</organism>
<name>H2ZJ67_CIOSA</name>
<reference evidence="2" key="2">
    <citation type="submission" date="2025-08" db="UniProtKB">
        <authorList>
            <consortium name="Ensembl"/>
        </authorList>
    </citation>
    <scope>IDENTIFICATION</scope>
</reference>
<reference evidence="2" key="3">
    <citation type="submission" date="2025-09" db="UniProtKB">
        <authorList>
            <consortium name="Ensembl"/>
        </authorList>
    </citation>
    <scope>IDENTIFICATION</scope>
</reference>
<dbReference type="InParanoid" id="H2ZJ67"/>
<feature type="compositionally biased region" description="Acidic residues" evidence="1">
    <location>
        <begin position="88"/>
        <end position="97"/>
    </location>
</feature>
<evidence type="ECO:0008006" key="4">
    <source>
        <dbReference type="Google" id="ProtNLM"/>
    </source>
</evidence>
<dbReference type="Proteomes" id="UP000007875">
    <property type="component" value="Unassembled WGS sequence"/>
</dbReference>
<feature type="region of interest" description="Disordered" evidence="1">
    <location>
        <begin position="59"/>
        <end position="130"/>
    </location>
</feature>
<evidence type="ECO:0000256" key="1">
    <source>
        <dbReference type="SAM" id="MobiDB-lite"/>
    </source>
</evidence>
<evidence type="ECO:0000313" key="2">
    <source>
        <dbReference type="Ensembl" id="ENSCSAVP00000017633.1"/>
    </source>
</evidence>
<dbReference type="AlphaFoldDB" id="H2ZJ67"/>
<dbReference type="HOGENOM" id="CLU_1942794_0_0_1"/>
<dbReference type="Ensembl" id="ENSCSAVT00000017825.1">
    <property type="protein sequence ID" value="ENSCSAVP00000017633.1"/>
    <property type="gene ID" value="ENSCSAVG00000010381.1"/>
</dbReference>
<protein>
    <recommendedName>
        <fullName evidence="4">C3H1-type domain-containing protein</fullName>
    </recommendedName>
</protein>
<keyword evidence="3" id="KW-1185">Reference proteome</keyword>